<evidence type="ECO:0000259" key="6">
    <source>
        <dbReference type="PROSITE" id="PS51350"/>
    </source>
</evidence>
<name>A0ABZ2Y4Q7_9FIRM</name>
<dbReference type="PANTHER" id="PTHR33705">
    <property type="entry name" value="PHOSPHOCARRIER PROTEIN HPR"/>
    <property type="match status" value="1"/>
</dbReference>
<evidence type="ECO:0000256" key="3">
    <source>
        <dbReference type="ARBA" id="ARBA00020422"/>
    </source>
</evidence>
<evidence type="ECO:0000313" key="8">
    <source>
        <dbReference type="Proteomes" id="UP001486565"/>
    </source>
</evidence>
<evidence type="ECO:0000256" key="5">
    <source>
        <dbReference type="ARBA" id="ARBA00022683"/>
    </source>
</evidence>
<dbReference type="PANTHER" id="PTHR33705:SF2">
    <property type="entry name" value="PHOSPHOCARRIER PROTEIN NPR"/>
    <property type="match status" value="1"/>
</dbReference>
<dbReference type="EMBL" id="CP121687">
    <property type="protein sequence ID" value="WZL68843.1"/>
    <property type="molecule type" value="Genomic_DNA"/>
</dbReference>
<accession>A0ABZ2Y4Q7</accession>
<proteinExistence type="predicted"/>
<evidence type="ECO:0000256" key="2">
    <source>
        <dbReference type="ARBA" id="ARBA00004496"/>
    </source>
</evidence>
<comment type="subcellular location">
    <subcellularLocation>
        <location evidence="2">Cytoplasm</location>
    </subcellularLocation>
</comment>
<keyword evidence="4" id="KW-0963">Cytoplasm</keyword>
<dbReference type="NCBIfam" id="TIGR01003">
    <property type="entry name" value="PTS_HPr_family"/>
    <property type="match status" value="1"/>
</dbReference>
<organism evidence="7 8">
    <name type="scientific">Defluviitalea saccharophila</name>
    <dbReference type="NCBI Taxonomy" id="879970"/>
    <lineage>
        <taxon>Bacteria</taxon>
        <taxon>Bacillati</taxon>
        <taxon>Bacillota</taxon>
        <taxon>Clostridia</taxon>
        <taxon>Lachnospirales</taxon>
        <taxon>Defluviitaleaceae</taxon>
        <taxon>Defluviitalea</taxon>
    </lineage>
</organism>
<comment type="function">
    <text evidence="1">General (non sugar-specific) component of the phosphoenolpyruvate-dependent sugar phosphotransferase system (sugar PTS). This major carbohydrate active-transport system catalyzes the phosphorylation of incoming sugar substrates concomitantly with their translocation across the cell membrane. The phosphoryl group from phosphoenolpyruvate (PEP) is transferred to the phosphoryl carrier protein HPr by enzyme I. Phospho-HPr then transfers it to the PTS EIIA domain.</text>
</comment>
<dbReference type="Proteomes" id="UP001486565">
    <property type="component" value="Chromosome"/>
</dbReference>
<protein>
    <recommendedName>
        <fullName evidence="3">Phosphocarrier protein HPr</fullName>
    </recommendedName>
</protein>
<feature type="domain" description="HPr" evidence="6">
    <location>
        <begin position="1"/>
        <end position="87"/>
    </location>
</feature>
<reference evidence="7 8" key="1">
    <citation type="submission" date="2023-03" db="EMBL/GenBank/DDBJ databases">
        <title>Novel Species.</title>
        <authorList>
            <person name="Ma S."/>
        </authorList>
    </citation>
    <scope>NUCLEOTIDE SEQUENCE [LARGE SCALE GENOMIC DNA]</scope>
    <source>
        <strain evidence="7 8">LIND6LT2</strain>
    </source>
</reference>
<dbReference type="InterPro" id="IPR001020">
    <property type="entry name" value="PTS_HPr_His_P_site"/>
</dbReference>
<gene>
    <name evidence="7" type="ORF">QBE51_08375</name>
</gene>
<dbReference type="InterPro" id="IPR050399">
    <property type="entry name" value="HPr"/>
</dbReference>
<evidence type="ECO:0000313" key="7">
    <source>
        <dbReference type="EMBL" id="WZL68843.1"/>
    </source>
</evidence>
<dbReference type="Pfam" id="PF00381">
    <property type="entry name" value="PTS-HPr"/>
    <property type="match status" value="1"/>
</dbReference>
<dbReference type="RefSeq" id="WP_341875849.1">
    <property type="nucleotide sequence ID" value="NZ_CP121687.1"/>
</dbReference>
<dbReference type="PRINTS" id="PR00107">
    <property type="entry name" value="PHOSPHOCPHPR"/>
</dbReference>
<dbReference type="CDD" id="cd00367">
    <property type="entry name" value="PTS-HPr_like"/>
    <property type="match status" value="1"/>
</dbReference>
<dbReference type="PROSITE" id="PS00369">
    <property type="entry name" value="PTS_HPR_HIS"/>
    <property type="match status" value="1"/>
</dbReference>
<sequence>MKQVSVVLKNEAGLHARPASMFTRTAAKYQCNIKVVKGEQEVNPKNILSLITMNVRKGESITIIADGIDENEAVAALQSLVENNFPE</sequence>
<evidence type="ECO:0000256" key="4">
    <source>
        <dbReference type="ARBA" id="ARBA00022490"/>
    </source>
</evidence>
<evidence type="ECO:0000256" key="1">
    <source>
        <dbReference type="ARBA" id="ARBA00003681"/>
    </source>
</evidence>
<dbReference type="Gene3D" id="3.30.1340.10">
    <property type="entry name" value="HPr-like"/>
    <property type="match status" value="1"/>
</dbReference>
<dbReference type="PROSITE" id="PS51350">
    <property type="entry name" value="PTS_HPR_DOM"/>
    <property type="match status" value="1"/>
</dbReference>
<dbReference type="InterPro" id="IPR000032">
    <property type="entry name" value="HPr-like"/>
</dbReference>
<dbReference type="SUPFAM" id="SSF55594">
    <property type="entry name" value="HPr-like"/>
    <property type="match status" value="1"/>
</dbReference>
<keyword evidence="8" id="KW-1185">Reference proteome</keyword>
<keyword evidence="5" id="KW-0598">Phosphotransferase system</keyword>
<dbReference type="InterPro" id="IPR035895">
    <property type="entry name" value="HPr-like_sf"/>
</dbReference>